<name>A0AA88IZP7_FICCA</name>
<dbReference type="Proteomes" id="UP001187192">
    <property type="component" value="Unassembled WGS sequence"/>
</dbReference>
<accession>A0AA88IZP7</accession>
<comment type="caution">
    <text evidence="2">The sequence shown here is derived from an EMBL/GenBank/DDBJ whole genome shotgun (WGS) entry which is preliminary data.</text>
</comment>
<proteinExistence type="predicted"/>
<evidence type="ECO:0000313" key="3">
    <source>
        <dbReference type="Proteomes" id="UP001187192"/>
    </source>
</evidence>
<sequence>MLTRSQANRARINWTGPAASSGLARARPDSKAPPPCPGSSLVYTAPESTRSHSGTPRGPFHSGEARSEQDARAATYHPRRTTGV</sequence>
<keyword evidence="3" id="KW-1185">Reference proteome</keyword>
<organism evidence="2 3">
    <name type="scientific">Ficus carica</name>
    <name type="common">Common fig</name>
    <dbReference type="NCBI Taxonomy" id="3494"/>
    <lineage>
        <taxon>Eukaryota</taxon>
        <taxon>Viridiplantae</taxon>
        <taxon>Streptophyta</taxon>
        <taxon>Embryophyta</taxon>
        <taxon>Tracheophyta</taxon>
        <taxon>Spermatophyta</taxon>
        <taxon>Magnoliopsida</taxon>
        <taxon>eudicotyledons</taxon>
        <taxon>Gunneridae</taxon>
        <taxon>Pentapetalae</taxon>
        <taxon>rosids</taxon>
        <taxon>fabids</taxon>
        <taxon>Rosales</taxon>
        <taxon>Moraceae</taxon>
        <taxon>Ficeae</taxon>
        <taxon>Ficus</taxon>
    </lineage>
</organism>
<feature type="region of interest" description="Disordered" evidence="1">
    <location>
        <begin position="1"/>
        <end position="84"/>
    </location>
</feature>
<gene>
    <name evidence="2" type="ORF">TIFTF001_030452</name>
</gene>
<evidence type="ECO:0000313" key="2">
    <source>
        <dbReference type="EMBL" id="GMN61368.1"/>
    </source>
</evidence>
<dbReference type="EMBL" id="BTGU01000110">
    <property type="protein sequence ID" value="GMN61368.1"/>
    <property type="molecule type" value="Genomic_DNA"/>
</dbReference>
<reference evidence="2" key="1">
    <citation type="submission" date="2023-07" db="EMBL/GenBank/DDBJ databases">
        <title>draft genome sequence of fig (Ficus carica).</title>
        <authorList>
            <person name="Takahashi T."/>
            <person name="Nishimura K."/>
        </authorList>
    </citation>
    <scope>NUCLEOTIDE SEQUENCE</scope>
</reference>
<dbReference type="AlphaFoldDB" id="A0AA88IZP7"/>
<evidence type="ECO:0000256" key="1">
    <source>
        <dbReference type="SAM" id="MobiDB-lite"/>
    </source>
</evidence>
<protein>
    <submittedName>
        <fullName evidence="2">Uncharacterized protein</fullName>
    </submittedName>
</protein>